<sequence length="486" mass="52091">MKRLTAYRPLAAKGADINASQATWSWLFAGCVCAILLLPATGCRGRAQEDMYRQSLQREVRQLEDQLYEADYENRILIEKLRRERKAKPQVDELDDRGVSTSGRAADPQKLDPSYVPAQSPEFPLDDAAGSSGSSSQSPNSAREQYGSDQPLEDPGQSGATPNDSTDSLDGDDGLPDLDSLIDPGDLVEPDDLVDPGELVDPGTLVEPGTLERPIPTPEKDPAGGARQSDPTAPDSYLLPPPGGPVPPGASELDVEPIDPGTPMPPGTNDGESEDDPSKIELPGVSMLGGLGEVVGATPEIELQPARISIDAATSRVRVDAEQQAKLKNTAAPDDSADEAPPVMTEGVDLTIRANDQYGHPIAVLGRTHTPTDPLRSPDTASPRPLPDGKTRLSILALDPTKTGEDAQLGRWEFDTEKLRELETSSLAVPTSGHGITVPIRWQKKVPTGEAVVFFARLVTEKRDLRCESEIGLKKQPSVAGWLPRR</sequence>
<feature type="compositionally biased region" description="Acidic residues" evidence="2">
    <location>
        <begin position="186"/>
        <end position="195"/>
    </location>
</feature>
<dbReference type="EMBL" id="SJPK01000004">
    <property type="protein sequence ID" value="TWT67561.1"/>
    <property type="molecule type" value="Genomic_DNA"/>
</dbReference>
<feature type="coiled-coil region" evidence="1">
    <location>
        <begin position="46"/>
        <end position="73"/>
    </location>
</feature>
<proteinExistence type="predicted"/>
<feature type="compositionally biased region" description="Low complexity" evidence="2">
    <location>
        <begin position="131"/>
        <end position="141"/>
    </location>
</feature>
<dbReference type="PROSITE" id="PS51257">
    <property type="entry name" value="PROKAR_LIPOPROTEIN"/>
    <property type="match status" value="1"/>
</dbReference>
<accession>A0A5C5XYF0</accession>
<feature type="compositionally biased region" description="Acidic residues" evidence="2">
    <location>
        <begin position="167"/>
        <end position="176"/>
    </location>
</feature>
<dbReference type="Proteomes" id="UP000318053">
    <property type="component" value="Unassembled WGS sequence"/>
</dbReference>
<feature type="region of interest" description="Disordered" evidence="2">
    <location>
        <begin position="364"/>
        <end position="391"/>
    </location>
</feature>
<evidence type="ECO:0000313" key="4">
    <source>
        <dbReference type="Proteomes" id="UP000318053"/>
    </source>
</evidence>
<evidence type="ECO:0000313" key="3">
    <source>
        <dbReference type="EMBL" id="TWT67561.1"/>
    </source>
</evidence>
<feature type="region of interest" description="Disordered" evidence="2">
    <location>
        <begin position="86"/>
        <end position="342"/>
    </location>
</feature>
<evidence type="ECO:0000256" key="2">
    <source>
        <dbReference type="SAM" id="MobiDB-lite"/>
    </source>
</evidence>
<protein>
    <submittedName>
        <fullName evidence="3">Uncharacterized protein</fullName>
    </submittedName>
</protein>
<gene>
    <name evidence="3" type="ORF">CA85_24130</name>
</gene>
<feature type="compositionally biased region" description="Low complexity" evidence="2">
    <location>
        <begin position="331"/>
        <end position="342"/>
    </location>
</feature>
<organism evidence="3 4">
    <name type="scientific">Allorhodopirellula solitaria</name>
    <dbReference type="NCBI Taxonomy" id="2527987"/>
    <lineage>
        <taxon>Bacteria</taxon>
        <taxon>Pseudomonadati</taxon>
        <taxon>Planctomycetota</taxon>
        <taxon>Planctomycetia</taxon>
        <taxon>Pirellulales</taxon>
        <taxon>Pirellulaceae</taxon>
        <taxon>Allorhodopirellula</taxon>
    </lineage>
</organism>
<reference evidence="3 4" key="1">
    <citation type="submission" date="2019-02" db="EMBL/GenBank/DDBJ databases">
        <title>Deep-cultivation of Planctomycetes and their phenomic and genomic characterization uncovers novel biology.</title>
        <authorList>
            <person name="Wiegand S."/>
            <person name="Jogler M."/>
            <person name="Boedeker C."/>
            <person name="Pinto D."/>
            <person name="Vollmers J."/>
            <person name="Rivas-Marin E."/>
            <person name="Kohn T."/>
            <person name="Peeters S.H."/>
            <person name="Heuer A."/>
            <person name="Rast P."/>
            <person name="Oberbeckmann S."/>
            <person name="Bunk B."/>
            <person name="Jeske O."/>
            <person name="Meyerdierks A."/>
            <person name="Storesund J.E."/>
            <person name="Kallscheuer N."/>
            <person name="Luecker S."/>
            <person name="Lage O.M."/>
            <person name="Pohl T."/>
            <person name="Merkel B.J."/>
            <person name="Hornburger P."/>
            <person name="Mueller R.-W."/>
            <person name="Bruemmer F."/>
            <person name="Labrenz M."/>
            <person name="Spormann A.M."/>
            <person name="Op Den Camp H."/>
            <person name="Overmann J."/>
            <person name="Amann R."/>
            <person name="Jetten M.S.M."/>
            <person name="Mascher T."/>
            <person name="Medema M.H."/>
            <person name="Devos D.P."/>
            <person name="Kaster A.-K."/>
            <person name="Ovreas L."/>
            <person name="Rohde M."/>
            <person name="Galperin M.Y."/>
            <person name="Jogler C."/>
        </authorList>
    </citation>
    <scope>NUCLEOTIDE SEQUENCE [LARGE SCALE GENOMIC DNA]</scope>
    <source>
        <strain evidence="3 4">CA85</strain>
    </source>
</reference>
<evidence type="ECO:0000256" key="1">
    <source>
        <dbReference type="SAM" id="Coils"/>
    </source>
</evidence>
<dbReference type="AlphaFoldDB" id="A0A5C5XYF0"/>
<comment type="caution">
    <text evidence="3">The sequence shown here is derived from an EMBL/GenBank/DDBJ whole genome shotgun (WGS) entry which is preliminary data.</text>
</comment>
<feature type="compositionally biased region" description="Pro residues" evidence="2">
    <location>
        <begin position="239"/>
        <end position="248"/>
    </location>
</feature>
<keyword evidence="4" id="KW-1185">Reference proteome</keyword>
<name>A0A5C5XYF0_9BACT</name>
<keyword evidence="1" id="KW-0175">Coiled coil</keyword>
<dbReference type="RefSeq" id="WP_246112694.1">
    <property type="nucleotide sequence ID" value="NZ_SJPK01000004.1"/>
</dbReference>